<dbReference type="Pfam" id="PF01546">
    <property type="entry name" value="Peptidase_M20"/>
    <property type="match status" value="1"/>
</dbReference>
<dbReference type="InterPro" id="IPR036264">
    <property type="entry name" value="Bact_exopeptidase_dim_dom"/>
</dbReference>
<dbReference type="InterPro" id="IPR011650">
    <property type="entry name" value="Peptidase_M20_dimer"/>
</dbReference>
<dbReference type="PIRSF" id="PIRSF001235">
    <property type="entry name" value="Amidase_carbamoylase"/>
    <property type="match status" value="1"/>
</dbReference>
<dbReference type="Gene3D" id="3.30.70.360">
    <property type="match status" value="1"/>
</dbReference>
<evidence type="ECO:0000256" key="2">
    <source>
        <dbReference type="ARBA" id="ARBA00022801"/>
    </source>
</evidence>
<dbReference type="EC" id="3.5.1.87" evidence="4"/>
<dbReference type="SUPFAM" id="SSF55031">
    <property type="entry name" value="Bacterial exopeptidase dimerisation domain"/>
    <property type="match status" value="1"/>
</dbReference>
<keyword evidence="2 4" id="KW-0378">Hydrolase</keyword>
<dbReference type="Gene3D" id="3.40.630.10">
    <property type="entry name" value="Zn peptidases"/>
    <property type="match status" value="1"/>
</dbReference>
<evidence type="ECO:0000256" key="1">
    <source>
        <dbReference type="ARBA" id="ARBA00006153"/>
    </source>
</evidence>
<comment type="similarity">
    <text evidence="1">Belongs to the peptidase M20 family.</text>
</comment>
<reference evidence="4 5" key="1">
    <citation type="submission" date="2023-07" db="EMBL/GenBank/DDBJ databases">
        <title>Genomic Encyclopedia of Type Strains, Phase IV (KMG-IV): sequencing the most valuable type-strain genomes for metagenomic binning, comparative biology and taxonomic classification.</title>
        <authorList>
            <person name="Goeker M."/>
        </authorList>
    </citation>
    <scope>NUCLEOTIDE SEQUENCE [LARGE SCALE GENOMIC DNA]</scope>
    <source>
        <strain evidence="4 5">DSM 16980</strain>
    </source>
</reference>
<organism evidence="4 5">
    <name type="scientific">Pectinatus haikarae</name>
    <dbReference type="NCBI Taxonomy" id="349096"/>
    <lineage>
        <taxon>Bacteria</taxon>
        <taxon>Bacillati</taxon>
        <taxon>Bacillota</taxon>
        <taxon>Negativicutes</taxon>
        <taxon>Selenomonadales</taxon>
        <taxon>Selenomonadaceae</taxon>
        <taxon>Pectinatus</taxon>
    </lineage>
</organism>
<gene>
    <name evidence="4" type="ORF">J2S01_000038</name>
</gene>
<proteinExistence type="inferred from homology"/>
<dbReference type="EMBL" id="JAUSUE010000001">
    <property type="protein sequence ID" value="MDQ0202353.1"/>
    <property type="molecule type" value="Genomic_DNA"/>
</dbReference>
<keyword evidence="5" id="KW-1185">Reference proteome</keyword>
<dbReference type="GO" id="GO:0050538">
    <property type="term" value="F:N-carbamoyl-L-amino-acid hydrolase activity"/>
    <property type="evidence" value="ECO:0007669"/>
    <property type="project" value="UniProtKB-EC"/>
</dbReference>
<dbReference type="PANTHER" id="PTHR32494:SF5">
    <property type="entry name" value="ALLANTOATE AMIDOHYDROLASE"/>
    <property type="match status" value="1"/>
</dbReference>
<dbReference type="NCBIfam" id="TIGR01879">
    <property type="entry name" value="hydantase"/>
    <property type="match status" value="1"/>
</dbReference>
<dbReference type="RefSeq" id="WP_307222204.1">
    <property type="nucleotide sequence ID" value="NZ_CP116940.1"/>
</dbReference>
<accession>A0ABT9Y3F6</accession>
<dbReference type="PANTHER" id="PTHR32494">
    <property type="entry name" value="ALLANTOATE DEIMINASE-RELATED"/>
    <property type="match status" value="1"/>
</dbReference>
<dbReference type="CDD" id="cd03884">
    <property type="entry name" value="M20_bAS"/>
    <property type="match status" value="1"/>
</dbReference>
<feature type="domain" description="Peptidase M20 dimerisation" evidence="3">
    <location>
        <begin position="228"/>
        <end position="323"/>
    </location>
</feature>
<dbReference type="SUPFAM" id="SSF53187">
    <property type="entry name" value="Zn-dependent exopeptidases"/>
    <property type="match status" value="1"/>
</dbReference>
<evidence type="ECO:0000313" key="5">
    <source>
        <dbReference type="Proteomes" id="UP001239167"/>
    </source>
</evidence>
<evidence type="ECO:0000259" key="3">
    <source>
        <dbReference type="Pfam" id="PF07687"/>
    </source>
</evidence>
<name>A0ABT9Y3F6_9FIRM</name>
<comment type="caution">
    <text evidence="4">The sequence shown here is derived from an EMBL/GenBank/DDBJ whole genome shotgun (WGS) entry which is preliminary data.</text>
</comment>
<protein>
    <submittedName>
        <fullName evidence="4">N-carbamoyl-L-amino-acid hydrolase</fullName>
        <ecNumber evidence="4">3.5.1.87</ecNumber>
    </submittedName>
</protein>
<dbReference type="Pfam" id="PF07687">
    <property type="entry name" value="M20_dimer"/>
    <property type="match status" value="1"/>
</dbReference>
<evidence type="ECO:0000313" key="4">
    <source>
        <dbReference type="EMBL" id="MDQ0202353.1"/>
    </source>
</evidence>
<sequence>MIEISDNKKITINKDRLLFRLEEMSQFGLNKKTGGIDRQLGSQADKDTRRWLKDIWEKDIGLKVTVDAVANMWGSYGEHLKNKPIVFGSHHDSVPNGGKFDGALGVLMAMEAIQSISDSGIKTRHPLEIISFTGEEPNSFSVSTLGSKILCGRLTKKDISILHDRNTGRPLTEAIDWLGGNSSQIDSAVLEKGTMTAFLEFHIEQGQRLYRKQQAVAAVSCITGIYREIISIKGEANHAGTTQLQDRRDALCAASELCLAIEHIMEDFTSIAVTVGHMQIIPNASNIIPGEVSFTIDLRTAFPEDRKKALAKLKERIAAIEKKRDIKIIRRLNLDQPEMSMDETAVEAVMKAIEKEAQPPMKLVSMAGHDAANMARLTKTAMLFSQSVNGYSHCPQEYTAPREVAIAAQVYLDTLLILDKELV</sequence>
<dbReference type="InterPro" id="IPR002933">
    <property type="entry name" value="Peptidase_M20"/>
</dbReference>
<dbReference type="InterPro" id="IPR010158">
    <property type="entry name" value="Amidase_Cbmase"/>
</dbReference>
<dbReference type="Proteomes" id="UP001239167">
    <property type="component" value="Unassembled WGS sequence"/>
</dbReference>